<dbReference type="Pfam" id="PF10229">
    <property type="entry name" value="MMADHC"/>
    <property type="match status" value="1"/>
</dbReference>
<dbReference type="EMBL" id="HACG01034044">
    <property type="protein sequence ID" value="CEK80909.1"/>
    <property type="molecule type" value="Transcribed_RNA"/>
</dbReference>
<name>A0A0B7ALV2_9EUPU</name>
<evidence type="ECO:0000313" key="2">
    <source>
        <dbReference type="EMBL" id="CEK80908.1"/>
    </source>
</evidence>
<dbReference type="InterPro" id="IPR019362">
    <property type="entry name" value="MMADHC"/>
</dbReference>
<dbReference type="EMBL" id="HACG01034043">
    <property type="protein sequence ID" value="CEK80908.1"/>
    <property type="molecule type" value="Transcribed_RNA"/>
</dbReference>
<dbReference type="AlphaFoldDB" id="A0A0B7ALV2"/>
<evidence type="ECO:0000313" key="1">
    <source>
        <dbReference type="EMBL" id="CEK80907.1"/>
    </source>
</evidence>
<evidence type="ECO:0008006" key="5">
    <source>
        <dbReference type="Google" id="ProtNLM"/>
    </source>
</evidence>
<proteinExistence type="predicted"/>
<evidence type="ECO:0000313" key="4">
    <source>
        <dbReference type="EMBL" id="CEK80910.1"/>
    </source>
</evidence>
<accession>A0A0B7ALV2</accession>
<dbReference type="PANTHER" id="PTHR13192:SF3">
    <property type="entry name" value="COBALAMIN TRAFFICKING PROTEIN CBLD"/>
    <property type="match status" value="1"/>
</dbReference>
<dbReference type="GO" id="GO:0005739">
    <property type="term" value="C:mitochondrion"/>
    <property type="evidence" value="ECO:0007669"/>
    <property type="project" value="TreeGrafter"/>
</dbReference>
<dbReference type="EMBL" id="HACG01034042">
    <property type="protein sequence ID" value="CEK80907.1"/>
    <property type="molecule type" value="Transcribed_RNA"/>
</dbReference>
<sequence length="286" mass="32507">MAAKMVNCSKVVFKRLVAKNCRTFSSASDIHIHDPTDEPTKTQTVWPDHVLGPLGPQDKRFPMPGRVGPCVNTRKLSHMINLNQVTPPAFDPDNVLPKLPSQRHIDITEQFLTSLDEIDIDFIDRGAFYPGASDIVEYRAYKCPQLLRKEFKELFLDKNIMDGDLTVVTICLNTQNDMAMWSSDVEQEREELHEIFIQTAVCICQAFEDSGYWADFIDPSSGKPFKGPHTNHTLYETDDRYGKLGFQIDDLECCKLISHPVWGSHVYFGSLFTSAPRSHPLIMNLI</sequence>
<protein>
    <recommendedName>
        <fullName evidence="5">Methylmalonic aciduria and homocystinuria type D protein, mitochondrial</fullName>
    </recommendedName>
</protein>
<dbReference type="PANTHER" id="PTHR13192">
    <property type="entry name" value="MY011 PROTEIN"/>
    <property type="match status" value="1"/>
</dbReference>
<dbReference type="GO" id="GO:0009235">
    <property type="term" value="P:cobalamin metabolic process"/>
    <property type="evidence" value="ECO:0007669"/>
    <property type="project" value="InterPro"/>
</dbReference>
<organism evidence="4">
    <name type="scientific">Arion vulgaris</name>
    <dbReference type="NCBI Taxonomy" id="1028688"/>
    <lineage>
        <taxon>Eukaryota</taxon>
        <taxon>Metazoa</taxon>
        <taxon>Spiralia</taxon>
        <taxon>Lophotrochozoa</taxon>
        <taxon>Mollusca</taxon>
        <taxon>Gastropoda</taxon>
        <taxon>Heterobranchia</taxon>
        <taxon>Euthyneura</taxon>
        <taxon>Panpulmonata</taxon>
        <taxon>Eupulmonata</taxon>
        <taxon>Stylommatophora</taxon>
        <taxon>Helicina</taxon>
        <taxon>Arionoidea</taxon>
        <taxon>Arionidae</taxon>
        <taxon>Arion</taxon>
    </lineage>
</organism>
<evidence type="ECO:0000313" key="3">
    <source>
        <dbReference type="EMBL" id="CEK80909.1"/>
    </source>
</evidence>
<reference evidence="4" key="1">
    <citation type="submission" date="2014-12" db="EMBL/GenBank/DDBJ databases">
        <title>Insight into the proteome of Arion vulgaris.</title>
        <authorList>
            <person name="Aradska J."/>
            <person name="Bulat T."/>
            <person name="Smidak R."/>
            <person name="Sarate P."/>
            <person name="Gangsoo J."/>
            <person name="Sialana F."/>
            <person name="Bilban M."/>
            <person name="Lubec G."/>
        </authorList>
    </citation>
    <scope>NUCLEOTIDE SEQUENCE</scope>
    <source>
        <tissue evidence="4">Skin</tissue>
    </source>
</reference>
<dbReference type="EMBL" id="HACG01034045">
    <property type="protein sequence ID" value="CEK80910.1"/>
    <property type="molecule type" value="Transcribed_RNA"/>
</dbReference>
<gene>
    <name evidence="4" type="primary">ORF123363</name>
    <name evidence="1" type="synonym">ORF123346</name>
    <name evidence="2" type="synonym">ORF123352</name>
    <name evidence="3" type="synonym">ORF123357</name>
</gene>